<reference evidence="3 4" key="1">
    <citation type="journal article" date="2019" name="Nat. Microbiol.">
        <title>Mediterranean grassland soil C-N compound turnover is dependent on rainfall and depth, and is mediated by genomically divergent microorganisms.</title>
        <authorList>
            <person name="Diamond S."/>
            <person name="Andeer P.F."/>
            <person name="Li Z."/>
            <person name="Crits-Christoph A."/>
            <person name="Burstein D."/>
            <person name="Anantharaman K."/>
            <person name="Lane K.R."/>
            <person name="Thomas B.C."/>
            <person name="Pan C."/>
            <person name="Northen T.R."/>
            <person name="Banfield J.F."/>
        </authorList>
    </citation>
    <scope>NUCLEOTIDE SEQUENCE [LARGE SCALE GENOMIC DNA]</scope>
    <source>
        <strain evidence="3">WS_8</strain>
    </source>
</reference>
<dbReference type="SUPFAM" id="SSF56645">
    <property type="entry name" value="Acyl-CoA dehydrogenase NM domain-like"/>
    <property type="match status" value="1"/>
</dbReference>
<dbReference type="PANTHER" id="PTHR43292">
    <property type="entry name" value="ACYL-COA DEHYDROGENASE"/>
    <property type="match status" value="1"/>
</dbReference>
<dbReference type="InterPro" id="IPR009100">
    <property type="entry name" value="AcylCoA_DH/oxidase_NM_dom_sf"/>
</dbReference>
<proteinExistence type="predicted"/>
<evidence type="ECO:0000313" key="3">
    <source>
        <dbReference type="EMBL" id="TMQ61628.1"/>
    </source>
</evidence>
<dbReference type="InterPro" id="IPR052161">
    <property type="entry name" value="Mycobact_Acyl-CoA_DH"/>
</dbReference>
<dbReference type="Gene3D" id="2.40.110.10">
    <property type="entry name" value="Butyryl-CoA Dehydrogenase, subunit A, domain 2"/>
    <property type="match status" value="1"/>
</dbReference>
<feature type="region of interest" description="Disordered" evidence="2">
    <location>
        <begin position="97"/>
        <end position="131"/>
    </location>
</feature>
<evidence type="ECO:0000256" key="2">
    <source>
        <dbReference type="SAM" id="MobiDB-lite"/>
    </source>
</evidence>
<dbReference type="GO" id="GO:0016627">
    <property type="term" value="F:oxidoreductase activity, acting on the CH-CH group of donors"/>
    <property type="evidence" value="ECO:0007669"/>
    <property type="project" value="InterPro"/>
</dbReference>
<sequence length="131" mass="14498">MKTFARRDSDVYRITGQKMFASIANETDVGVLFAKTDRDAGARGVIGFIVEPKRYPGWKVQPIEMLGLANAFRTNVLYLDDFIVPVENRLGAEGAGFDRHADASGRARHGGGQRPGDRPTRHRAGYETTMN</sequence>
<gene>
    <name evidence="3" type="ORF">E6K78_12600</name>
</gene>
<organism evidence="3 4">
    <name type="scientific">Eiseniibacteriota bacterium</name>
    <dbReference type="NCBI Taxonomy" id="2212470"/>
    <lineage>
        <taxon>Bacteria</taxon>
        <taxon>Candidatus Eiseniibacteriota</taxon>
    </lineage>
</organism>
<dbReference type="InterPro" id="IPR046373">
    <property type="entry name" value="Acyl-CoA_Oxase/DH_mid-dom_sf"/>
</dbReference>
<comment type="caution">
    <text evidence="3">The sequence shown here is derived from an EMBL/GenBank/DDBJ whole genome shotgun (WGS) entry which is preliminary data.</text>
</comment>
<evidence type="ECO:0000313" key="4">
    <source>
        <dbReference type="Proteomes" id="UP000316609"/>
    </source>
</evidence>
<accession>A0A538TDD3</accession>
<dbReference type="EMBL" id="VBOY01000167">
    <property type="protein sequence ID" value="TMQ61628.1"/>
    <property type="molecule type" value="Genomic_DNA"/>
</dbReference>
<evidence type="ECO:0000256" key="1">
    <source>
        <dbReference type="ARBA" id="ARBA00023002"/>
    </source>
</evidence>
<dbReference type="Proteomes" id="UP000316609">
    <property type="component" value="Unassembled WGS sequence"/>
</dbReference>
<dbReference type="PANTHER" id="PTHR43292:SF3">
    <property type="entry name" value="ACYL-COA DEHYDROGENASE FADE29"/>
    <property type="match status" value="1"/>
</dbReference>
<dbReference type="GO" id="GO:0005886">
    <property type="term" value="C:plasma membrane"/>
    <property type="evidence" value="ECO:0007669"/>
    <property type="project" value="TreeGrafter"/>
</dbReference>
<name>A0A538TDD3_UNCEI</name>
<protein>
    <submittedName>
        <fullName evidence="3">Uncharacterized protein</fullName>
    </submittedName>
</protein>
<dbReference type="AlphaFoldDB" id="A0A538TDD3"/>
<keyword evidence="1" id="KW-0560">Oxidoreductase</keyword>